<gene>
    <name evidence="1" type="ORF">PsorP6_017724</name>
</gene>
<dbReference type="Proteomes" id="UP001163321">
    <property type="component" value="Chromosome 11"/>
</dbReference>
<protein>
    <submittedName>
        <fullName evidence="1">Uncharacterized protein</fullName>
    </submittedName>
</protein>
<keyword evidence="2" id="KW-1185">Reference proteome</keyword>
<name>A0ACC0WLZ4_9STRA</name>
<proteinExistence type="predicted"/>
<accession>A0ACC0WLZ4</accession>
<evidence type="ECO:0000313" key="2">
    <source>
        <dbReference type="Proteomes" id="UP001163321"/>
    </source>
</evidence>
<sequence length="343" mass="36591">MSSSASSGPPCPPRRSTDSSLSVPRPPATATSAVAAASPAVRALCSGAIAGVVADSLLHPLDVINLRMKIQPRPSAKYRGILRSVETILKEEGIRGVFGGLSTTLLASPVCTALYFGSYETLKALAVPLVPAEHHGVVYFLAGAMSEVLISAISVPSEVIKSRLQLGQNPRNASGGLIKYTQNYRGTTHAATSIVKSEGLRGLYAGYAACLSVDTLSSAFSFLCYETLKQRYQRYVRTHETDRPLTALESLTLGSVAGGVAALLTNPLDVVTVRLMTQGTSRRYTGVGDCFVQSVRTDGLRVLWRGASCRMVSIMPTTGICFGVYETIKHTFFQGDLDAFEFE</sequence>
<dbReference type="EMBL" id="CM047590">
    <property type="protein sequence ID" value="KAI9919695.1"/>
    <property type="molecule type" value="Genomic_DNA"/>
</dbReference>
<reference evidence="1 2" key="1">
    <citation type="journal article" date="2022" name="bioRxiv">
        <title>The genome of the oomycete Peronosclerospora sorghi, a cosmopolitan pathogen of maize and sorghum, is inflated with dispersed pseudogenes.</title>
        <authorList>
            <person name="Fletcher K."/>
            <person name="Martin F."/>
            <person name="Isakeit T."/>
            <person name="Cavanaugh K."/>
            <person name="Magill C."/>
            <person name="Michelmore R."/>
        </authorList>
    </citation>
    <scope>NUCLEOTIDE SEQUENCE [LARGE SCALE GENOMIC DNA]</scope>
    <source>
        <strain evidence="1">P6</strain>
    </source>
</reference>
<organism evidence="1 2">
    <name type="scientific">Peronosclerospora sorghi</name>
    <dbReference type="NCBI Taxonomy" id="230839"/>
    <lineage>
        <taxon>Eukaryota</taxon>
        <taxon>Sar</taxon>
        <taxon>Stramenopiles</taxon>
        <taxon>Oomycota</taxon>
        <taxon>Peronosporomycetes</taxon>
        <taxon>Peronosporales</taxon>
        <taxon>Peronosporaceae</taxon>
        <taxon>Peronosclerospora</taxon>
    </lineage>
</organism>
<evidence type="ECO:0000313" key="1">
    <source>
        <dbReference type="EMBL" id="KAI9919695.1"/>
    </source>
</evidence>
<comment type="caution">
    <text evidence="1">The sequence shown here is derived from an EMBL/GenBank/DDBJ whole genome shotgun (WGS) entry which is preliminary data.</text>
</comment>